<organism evidence="6 7">
    <name type="scientific">Pseudoduganella rivuli</name>
    <dbReference type="NCBI Taxonomy" id="2666085"/>
    <lineage>
        <taxon>Bacteria</taxon>
        <taxon>Pseudomonadati</taxon>
        <taxon>Pseudomonadota</taxon>
        <taxon>Betaproteobacteria</taxon>
        <taxon>Burkholderiales</taxon>
        <taxon>Oxalobacteraceae</taxon>
        <taxon>Telluria group</taxon>
        <taxon>Pseudoduganella</taxon>
    </lineage>
</organism>
<proteinExistence type="predicted"/>
<protein>
    <submittedName>
        <fullName evidence="6">Cyclic nucleotide-binding domain-containing protein</fullName>
    </submittedName>
</protein>
<evidence type="ECO:0000313" key="6">
    <source>
        <dbReference type="EMBL" id="MRV75852.1"/>
    </source>
</evidence>
<keyword evidence="3" id="KW-0804">Transcription</keyword>
<dbReference type="InterPro" id="IPR050397">
    <property type="entry name" value="Env_Response_Regulators"/>
</dbReference>
<dbReference type="SMART" id="SM00100">
    <property type="entry name" value="cNMP"/>
    <property type="match status" value="1"/>
</dbReference>
<sequence>MNTVTDYAALLRMGSWFQGLAPALQDQLLALAQLRRLHGGQRLFARGDAPDGVYCVLDGAMRIGGLSETGKEAVLALVEPPHWFGEIALFDGLARTHDAWAEGEVTLLHLPQQALLDLLAMEPAHWRVFGLLLTHKLRLTFTMMEETALLPASARLARRLVTMAEGYGDWKDRNRRMLHVPQEQLAMMLSLSRQTVNQILKQFEAQQAIALVRGGIEILDIGKLRQLA</sequence>
<dbReference type="InterPro" id="IPR036388">
    <property type="entry name" value="WH-like_DNA-bd_sf"/>
</dbReference>
<dbReference type="SUPFAM" id="SSF51206">
    <property type="entry name" value="cAMP-binding domain-like"/>
    <property type="match status" value="1"/>
</dbReference>
<keyword evidence="7" id="KW-1185">Reference proteome</keyword>
<evidence type="ECO:0000256" key="2">
    <source>
        <dbReference type="ARBA" id="ARBA00023125"/>
    </source>
</evidence>
<dbReference type="PROSITE" id="PS50042">
    <property type="entry name" value="CNMP_BINDING_3"/>
    <property type="match status" value="1"/>
</dbReference>
<dbReference type="Gene3D" id="2.60.120.10">
    <property type="entry name" value="Jelly Rolls"/>
    <property type="match status" value="1"/>
</dbReference>
<dbReference type="SUPFAM" id="SSF46785">
    <property type="entry name" value="Winged helix' DNA-binding domain"/>
    <property type="match status" value="1"/>
</dbReference>
<dbReference type="GO" id="GO:0003677">
    <property type="term" value="F:DNA binding"/>
    <property type="evidence" value="ECO:0007669"/>
    <property type="project" value="UniProtKB-KW"/>
</dbReference>
<dbReference type="EMBL" id="WKJJ01000024">
    <property type="protein sequence ID" value="MRV75852.1"/>
    <property type="molecule type" value="Genomic_DNA"/>
</dbReference>
<accession>A0A7X2ITJ9</accession>
<evidence type="ECO:0000256" key="3">
    <source>
        <dbReference type="ARBA" id="ARBA00023163"/>
    </source>
</evidence>
<dbReference type="CDD" id="cd00038">
    <property type="entry name" value="CAP_ED"/>
    <property type="match status" value="1"/>
</dbReference>
<dbReference type="Pfam" id="PF00027">
    <property type="entry name" value="cNMP_binding"/>
    <property type="match status" value="1"/>
</dbReference>
<gene>
    <name evidence="6" type="ORF">GJ700_29485</name>
</gene>
<dbReference type="InterPro" id="IPR000595">
    <property type="entry name" value="cNMP-bd_dom"/>
</dbReference>
<evidence type="ECO:0000313" key="7">
    <source>
        <dbReference type="Proteomes" id="UP000446768"/>
    </source>
</evidence>
<name>A0A7X2ITJ9_9BURK</name>
<evidence type="ECO:0000259" key="5">
    <source>
        <dbReference type="PROSITE" id="PS51063"/>
    </source>
</evidence>
<dbReference type="PANTHER" id="PTHR24567">
    <property type="entry name" value="CRP FAMILY TRANSCRIPTIONAL REGULATORY PROTEIN"/>
    <property type="match status" value="1"/>
</dbReference>
<dbReference type="InterPro" id="IPR012318">
    <property type="entry name" value="HTH_CRP"/>
</dbReference>
<dbReference type="Gene3D" id="1.10.10.10">
    <property type="entry name" value="Winged helix-like DNA-binding domain superfamily/Winged helix DNA-binding domain"/>
    <property type="match status" value="1"/>
</dbReference>
<dbReference type="PANTHER" id="PTHR24567:SF74">
    <property type="entry name" value="HTH-TYPE TRANSCRIPTIONAL REGULATOR ARCR"/>
    <property type="match status" value="1"/>
</dbReference>
<reference evidence="6 7" key="1">
    <citation type="submission" date="2019-11" db="EMBL/GenBank/DDBJ databases">
        <title>Novel species isolated from a subtropical stream in China.</title>
        <authorList>
            <person name="Lu H."/>
        </authorList>
    </citation>
    <scope>NUCLEOTIDE SEQUENCE [LARGE SCALE GENOMIC DNA]</scope>
    <source>
        <strain evidence="6 7">FT92W</strain>
    </source>
</reference>
<keyword evidence="1" id="KW-0805">Transcription regulation</keyword>
<evidence type="ECO:0000256" key="1">
    <source>
        <dbReference type="ARBA" id="ARBA00023015"/>
    </source>
</evidence>
<dbReference type="Proteomes" id="UP000446768">
    <property type="component" value="Unassembled WGS sequence"/>
</dbReference>
<dbReference type="GO" id="GO:0005829">
    <property type="term" value="C:cytosol"/>
    <property type="evidence" value="ECO:0007669"/>
    <property type="project" value="TreeGrafter"/>
</dbReference>
<dbReference type="AlphaFoldDB" id="A0A7X2ITJ9"/>
<evidence type="ECO:0000259" key="4">
    <source>
        <dbReference type="PROSITE" id="PS50042"/>
    </source>
</evidence>
<comment type="caution">
    <text evidence="6">The sequence shown here is derived from an EMBL/GenBank/DDBJ whole genome shotgun (WGS) entry which is preliminary data.</text>
</comment>
<dbReference type="InterPro" id="IPR036390">
    <property type="entry name" value="WH_DNA-bd_sf"/>
</dbReference>
<dbReference type="InterPro" id="IPR014710">
    <property type="entry name" value="RmlC-like_jellyroll"/>
</dbReference>
<feature type="domain" description="Cyclic nucleotide-binding" evidence="4">
    <location>
        <begin position="16"/>
        <end position="119"/>
    </location>
</feature>
<dbReference type="GO" id="GO:0003700">
    <property type="term" value="F:DNA-binding transcription factor activity"/>
    <property type="evidence" value="ECO:0007669"/>
    <property type="project" value="TreeGrafter"/>
</dbReference>
<dbReference type="SMART" id="SM00419">
    <property type="entry name" value="HTH_CRP"/>
    <property type="match status" value="1"/>
</dbReference>
<dbReference type="PROSITE" id="PS51063">
    <property type="entry name" value="HTH_CRP_2"/>
    <property type="match status" value="1"/>
</dbReference>
<dbReference type="InterPro" id="IPR018490">
    <property type="entry name" value="cNMP-bd_dom_sf"/>
</dbReference>
<feature type="domain" description="HTH crp-type" evidence="5">
    <location>
        <begin position="150"/>
        <end position="222"/>
    </location>
</feature>
<dbReference type="Pfam" id="PF13545">
    <property type="entry name" value="HTH_Crp_2"/>
    <property type="match status" value="1"/>
</dbReference>
<keyword evidence="2" id="KW-0238">DNA-binding</keyword>
<dbReference type="RefSeq" id="WP_154380783.1">
    <property type="nucleotide sequence ID" value="NZ_WKJJ01000024.1"/>
</dbReference>